<dbReference type="EMBL" id="MNAD01000410">
    <property type="protein sequence ID" value="OJT13416.1"/>
    <property type="molecule type" value="Genomic_DNA"/>
</dbReference>
<feature type="compositionally biased region" description="Polar residues" evidence="1">
    <location>
        <begin position="417"/>
        <end position="426"/>
    </location>
</feature>
<dbReference type="EMBL" id="MNAD01001221">
    <property type="protein sequence ID" value="OJT07127.1"/>
    <property type="molecule type" value="Genomic_DNA"/>
</dbReference>
<dbReference type="OrthoDB" id="2757125at2759"/>
<feature type="compositionally biased region" description="Basic residues" evidence="1">
    <location>
        <begin position="348"/>
        <end position="363"/>
    </location>
</feature>
<dbReference type="AlphaFoldDB" id="A0A1M2VHR6"/>
<dbReference type="STRING" id="154538.A0A1M2VHR6"/>
<feature type="region of interest" description="Disordered" evidence="1">
    <location>
        <begin position="1"/>
        <end position="33"/>
    </location>
</feature>
<feature type="compositionally biased region" description="Polar residues" evidence="1">
    <location>
        <begin position="538"/>
        <end position="560"/>
    </location>
</feature>
<feature type="compositionally biased region" description="Polar residues" evidence="1">
    <location>
        <begin position="514"/>
        <end position="527"/>
    </location>
</feature>
<evidence type="ECO:0000313" key="5">
    <source>
        <dbReference type="EMBL" id="OJT13416.1"/>
    </source>
</evidence>
<reference evidence="3 6" key="1">
    <citation type="submission" date="2016-10" db="EMBL/GenBank/DDBJ databases">
        <title>Genome sequence of the basidiomycete white-rot fungus Trametes pubescens.</title>
        <authorList>
            <person name="Makela M.R."/>
            <person name="Granchi Z."/>
            <person name="Peng M."/>
            <person name="De Vries R.P."/>
            <person name="Grigoriev I."/>
            <person name="Riley R."/>
            <person name="Hilden K."/>
        </authorList>
    </citation>
    <scope>NUCLEOTIDE SEQUENCE [LARGE SCALE GENOMIC DNA]</scope>
    <source>
        <strain evidence="3 6">FBCC735</strain>
    </source>
</reference>
<feature type="compositionally biased region" description="Low complexity" evidence="1">
    <location>
        <begin position="397"/>
        <end position="416"/>
    </location>
</feature>
<feature type="compositionally biased region" description="Basic residues" evidence="1">
    <location>
        <begin position="371"/>
        <end position="388"/>
    </location>
</feature>
<feature type="region of interest" description="Disordered" evidence="1">
    <location>
        <begin position="306"/>
        <end position="467"/>
    </location>
</feature>
<dbReference type="EMBL" id="MNAD01001236">
    <property type="protein sequence ID" value="OJT06947.1"/>
    <property type="molecule type" value="Genomic_DNA"/>
</dbReference>
<comment type="caution">
    <text evidence="3">The sequence shown here is derived from an EMBL/GenBank/DDBJ whole genome shotgun (WGS) entry which is preliminary data.</text>
</comment>
<evidence type="ECO:0000256" key="1">
    <source>
        <dbReference type="SAM" id="MobiDB-lite"/>
    </source>
</evidence>
<evidence type="ECO:0000313" key="2">
    <source>
        <dbReference type="EMBL" id="OJT06947.1"/>
    </source>
</evidence>
<dbReference type="EMBL" id="MNAD01000735">
    <property type="protein sequence ID" value="OJT10779.1"/>
    <property type="molecule type" value="Genomic_DNA"/>
</dbReference>
<evidence type="ECO:0000313" key="4">
    <source>
        <dbReference type="EMBL" id="OJT10779.1"/>
    </source>
</evidence>
<feature type="compositionally biased region" description="Polar residues" evidence="1">
    <location>
        <begin position="436"/>
        <end position="446"/>
    </location>
</feature>
<feature type="compositionally biased region" description="Polar residues" evidence="1">
    <location>
        <begin position="1"/>
        <end position="16"/>
    </location>
</feature>
<sequence>MGNEFTSEAESGTSTPAHPLHSPITPRSSDLTSNYASAFDKSNALLSGRAPGLSQTAMQHSELYSAWESPPVPTKQPVNMINLIVSASHEMLLNNALYKYLIIRNQELGDANTSLNRGIGEIQGRLEQLKESHADLLQAVSLGSSQHLPLGPVSPVDGSVLSAPTPQPEDYPHLSFWNKASWAPYKQGQDNYDMRSNAEGISLYLEQEDGTQASKERVRRMADHQRSIWAKFDRDDKLPSKWRAADYELVDAHRTHMYKEFPELALCQNHYKLTLFASEHFSSYIRNVKKRKAAEAAAAAKVAAKVAAQGTGEDTKLDPADYGSESSSDESEVSNKSFDSDSDDNSHSRSRSRRPKTSTKRIRTPASQGSSRKRARMSPPPRIRHKHTRAADASRGPSSTSTHATTAAPGTPVTTSWVPTHSTSPDSRALYEEFENTQPSEDQGIQSGPPAPTRAESSAPRRSSILDDAVRRRGILAKIQRDKFVSPFPKPSAMVIPTLDSLLNMGDESEPSAGPSTSTTTLASDGTVQIRDRPTDAPATSNVMPDQGVSTTTTTNQPAQPGSVATVGPAPAGTAKAAAVRGASKLRVQRTSTTARNLCAVAYIKQHPKATTGEFTAYYDSMDQELRIDNEARFRFGLAHLLKNAAATAEEVVNAYASAPEDVKKSFNDVALAQVTATAKAKKPRNTVKTPK</sequence>
<dbReference type="OMA" id="MHTIRNA"/>
<organism evidence="3 6">
    <name type="scientific">Trametes pubescens</name>
    <name type="common">White-rot fungus</name>
    <dbReference type="NCBI Taxonomy" id="154538"/>
    <lineage>
        <taxon>Eukaryota</taxon>
        <taxon>Fungi</taxon>
        <taxon>Dikarya</taxon>
        <taxon>Basidiomycota</taxon>
        <taxon>Agaricomycotina</taxon>
        <taxon>Agaricomycetes</taxon>
        <taxon>Polyporales</taxon>
        <taxon>Polyporaceae</taxon>
        <taxon>Trametes</taxon>
    </lineage>
</organism>
<evidence type="ECO:0000313" key="3">
    <source>
        <dbReference type="EMBL" id="OJT07127.1"/>
    </source>
</evidence>
<gene>
    <name evidence="5" type="ORF">TRAPUB_10051</name>
    <name evidence="4" type="ORF">TRAPUB_12721</name>
    <name evidence="3" type="ORF">TRAPUB_2018</name>
    <name evidence="2" type="ORF">TRAPUB_2202</name>
</gene>
<keyword evidence="6" id="KW-1185">Reference proteome</keyword>
<feature type="region of interest" description="Disordered" evidence="1">
    <location>
        <begin position="503"/>
        <end position="570"/>
    </location>
</feature>
<proteinExistence type="predicted"/>
<evidence type="ECO:0000313" key="6">
    <source>
        <dbReference type="Proteomes" id="UP000184267"/>
    </source>
</evidence>
<dbReference type="Proteomes" id="UP000184267">
    <property type="component" value="Unassembled WGS sequence"/>
</dbReference>
<accession>A0A1M2VHR6</accession>
<name>A0A1M2VHR6_TRAPU</name>
<protein>
    <submittedName>
        <fullName evidence="3">Uncharacterized protein</fullName>
    </submittedName>
</protein>